<protein>
    <recommendedName>
        <fullName evidence="4">7TM-DISM receptor extracellular domain-containing protein</fullName>
    </recommendedName>
</protein>
<dbReference type="GO" id="GO:0003677">
    <property type="term" value="F:DNA binding"/>
    <property type="evidence" value="ECO:0007669"/>
    <property type="project" value="InterPro"/>
</dbReference>
<name>A0A847SNW5_9BACT</name>
<keyword evidence="2" id="KW-1133">Transmembrane helix</keyword>
<keyword evidence="1" id="KW-0175">Coiled coil</keyword>
<dbReference type="GO" id="GO:0006355">
    <property type="term" value="P:regulation of DNA-templated transcription"/>
    <property type="evidence" value="ECO:0007669"/>
    <property type="project" value="InterPro"/>
</dbReference>
<keyword evidence="2" id="KW-0472">Membrane</keyword>
<dbReference type="RefSeq" id="WP_168738453.1">
    <property type="nucleotide sequence ID" value="NZ_JABAHZ010000002.1"/>
</dbReference>
<reference evidence="5 6" key="1">
    <citation type="submission" date="2020-04" db="EMBL/GenBank/DDBJ databases">
        <authorList>
            <person name="Yin C."/>
        </authorList>
    </citation>
    <scope>NUCLEOTIDE SEQUENCE [LARGE SCALE GENOMIC DNA]</scope>
    <source>
        <strain evidence="5 6">Ak56</strain>
    </source>
</reference>
<keyword evidence="3" id="KW-0732">Signal</keyword>
<feature type="transmembrane region" description="Helical" evidence="2">
    <location>
        <begin position="206"/>
        <end position="229"/>
    </location>
</feature>
<dbReference type="Proteomes" id="UP000552864">
    <property type="component" value="Unassembled WGS sequence"/>
</dbReference>
<feature type="transmembrane region" description="Helical" evidence="2">
    <location>
        <begin position="290"/>
        <end position="311"/>
    </location>
</feature>
<dbReference type="SUPFAM" id="SSF46894">
    <property type="entry name" value="C-terminal effector domain of the bipartite response regulators"/>
    <property type="match status" value="1"/>
</dbReference>
<feature type="transmembrane region" description="Helical" evidence="2">
    <location>
        <begin position="347"/>
        <end position="368"/>
    </location>
</feature>
<feature type="domain" description="7TM-DISM receptor extracellular" evidence="4">
    <location>
        <begin position="178"/>
        <end position="400"/>
    </location>
</feature>
<dbReference type="InterPro" id="IPR011623">
    <property type="entry name" value="7TMR_DISM_rcpt_extracell_dom1"/>
</dbReference>
<evidence type="ECO:0000256" key="1">
    <source>
        <dbReference type="SAM" id="Coils"/>
    </source>
</evidence>
<feature type="transmembrane region" description="Helical" evidence="2">
    <location>
        <begin position="317"/>
        <end position="338"/>
    </location>
</feature>
<dbReference type="AlphaFoldDB" id="A0A847SNW5"/>
<feature type="coiled-coil region" evidence="1">
    <location>
        <begin position="401"/>
        <end position="463"/>
    </location>
</feature>
<feature type="chain" id="PRO_5032415638" description="7TM-DISM receptor extracellular domain-containing protein" evidence="3">
    <location>
        <begin position="23"/>
        <end position="592"/>
    </location>
</feature>
<feature type="transmembrane region" description="Helical" evidence="2">
    <location>
        <begin position="249"/>
        <end position="269"/>
    </location>
</feature>
<comment type="caution">
    <text evidence="5">The sequence shown here is derived from an EMBL/GenBank/DDBJ whole genome shotgun (WGS) entry which is preliminary data.</text>
</comment>
<sequence length="592" mass="68189">MPLLRIKYVLLLMLCMAFRVNAQEAPSLTNEPVLKITQYGVWQGSRINFNDTTLHFEPAKTLSTTGTDYYWLKVLVDNPYPNDEKYQLTLSLPLDYTLYMPDSSGKYWVGRHAGLGMPCLQRERGALTCVLKKASLNVLYIKMDVRRVQSNGYTIRPTVILEKQLLADNRESYLWVAWLVAVLVLGCVAGYHLYVYFHLKDQVYRWYLLMQVGGILFITAFKHFFSLFVPVAIYSVRLNPDGTMYYYDINAFLLHIGAAVILASTLQLTRCYLRTGKLLPGCDKLLRYGAWAYVAYATIPAIVTISGWYYLDNYTLLYDNVFILLLSGIILFTCVMAYKRRIRAARYFLIANLMPILLMTGLALYFIIHSAPNYLNYGSVIPELAVLSQIFPLGVALVARIRVIDDELKRKSVAIQQLEAEIEEATYKCEVIQQENELITTAIQQEKDKNEELQQQLEANQRELMGNSLYIHQKNKLLADLKSQLQDIDKLYPDARHPGLHDIKSSLRDNQYLDAEWDKFKLHFEQVHPDFFEQLESRYPALTKNELRLYAYFHIHLSTKEIAVLLNIAPASVRQAKARLNKKMNNAISGVE</sequence>
<evidence type="ECO:0000259" key="4">
    <source>
        <dbReference type="Pfam" id="PF07695"/>
    </source>
</evidence>
<feature type="transmembrane region" description="Helical" evidence="2">
    <location>
        <begin position="173"/>
        <end position="194"/>
    </location>
</feature>
<evidence type="ECO:0000256" key="2">
    <source>
        <dbReference type="SAM" id="Phobius"/>
    </source>
</evidence>
<evidence type="ECO:0000256" key="3">
    <source>
        <dbReference type="SAM" id="SignalP"/>
    </source>
</evidence>
<dbReference type="EMBL" id="JABAHZ010000002">
    <property type="protein sequence ID" value="NLR79116.1"/>
    <property type="molecule type" value="Genomic_DNA"/>
</dbReference>
<evidence type="ECO:0000313" key="6">
    <source>
        <dbReference type="Proteomes" id="UP000552864"/>
    </source>
</evidence>
<dbReference type="InterPro" id="IPR016032">
    <property type="entry name" value="Sig_transdc_resp-reg_C-effctor"/>
</dbReference>
<dbReference type="Pfam" id="PF07695">
    <property type="entry name" value="7TMR-DISM_7TM"/>
    <property type="match status" value="1"/>
</dbReference>
<proteinExistence type="predicted"/>
<keyword evidence="2" id="KW-0812">Transmembrane</keyword>
<organism evidence="5 6">
    <name type="scientific">Chitinophaga eiseniae</name>
    <dbReference type="NCBI Taxonomy" id="634771"/>
    <lineage>
        <taxon>Bacteria</taxon>
        <taxon>Pseudomonadati</taxon>
        <taxon>Bacteroidota</taxon>
        <taxon>Chitinophagia</taxon>
        <taxon>Chitinophagales</taxon>
        <taxon>Chitinophagaceae</taxon>
        <taxon>Chitinophaga</taxon>
    </lineage>
</organism>
<gene>
    <name evidence="5" type="ORF">HGH91_10790</name>
</gene>
<keyword evidence="6" id="KW-1185">Reference proteome</keyword>
<feature type="signal peptide" evidence="3">
    <location>
        <begin position="1"/>
        <end position="22"/>
    </location>
</feature>
<evidence type="ECO:0000313" key="5">
    <source>
        <dbReference type="EMBL" id="NLR79116.1"/>
    </source>
</evidence>
<feature type="transmembrane region" description="Helical" evidence="2">
    <location>
        <begin position="380"/>
        <end position="401"/>
    </location>
</feature>
<accession>A0A847SNW5</accession>